<dbReference type="GO" id="GO:0003824">
    <property type="term" value="F:catalytic activity"/>
    <property type="evidence" value="ECO:0007669"/>
    <property type="project" value="InterPro"/>
</dbReference>
<evidence type="ECO:0000313" key="2">
    <source>
        <dbReference type="EMBL" id="OGE96457.1"/>
    </source>
</evidence>
<evidence type="ECO:0000313" key="3">
    <source>
        <dbReference type="Proteomes" id="UP000177281"/>
    </source>
</evidence>
<sequence>MQKYIAVINPRMDQDEIARVITKDIAGALFSISHQNYPMAAKLMAQVKALSKKQNRPISLIQDVSGMTDPLDMEFGLKSGVDWLVVANPEQAKMAKKLNKNIPIIWKAGKFPKDAGVDSILHAKLEDPDAEVAGIGHIKHRVSLHVKQKILESIKHMAQHTNASAIAVSDLGEAKALSAMRPVQKIILHPKNEFHAHQASIYWGVHPIFPQSNLQATLKNRQLVTKGKRFIDATKIKHVTINSV</sequence>
<dbReference type="InterPro" id="IPR015795">
    <property type="entry name" value="Pyrv_Knase_C"/>
</dbReference>
<dbReference type="InterPro" id="IPR015813">
    <property type="entry name" value="Pyrv/PenolPyrv_kinase-like_dom"/>
</dbReference>
<evidence type="ECO:0000259" key="1">
    <source>
        <dbReference type="Pfam" id="PF02887"/>
    </source>
</evidence>
<dbReference type="SUPFAM" id="SSF52935">
    <property type="entry name" value="PK C-terminal domain-like"/>
    <property type="match status" value="1"/>
</dbReference>
<dbReference type="AlphaFoldDB" id="A0A1F5Q2V5"/>
<accession>A0A1F5Q2V5</accession>
<name>A0A1F5Q2V5_9BACT</name>
<dbReference type="Proteomes" id="UP000177281">
    <property type="component" value="Unassembled WGS sequence"/>
</dbReference>
<organism evidence="2 3">
    <name type="scientific">Candidatus Doudnabacteria bacterium RIFCSPLOWO2_01_FULL_44_21</name>
    <dbReference type="NCBI Taxonomy" id="1817841"/>
    <lineage>
        <taxon>Bacteria</taxon>
        <taxon>Candidatus Doudnaibacteriota</taxon>
    </lineage>
</organism>
<dbReference type="STRING" id="1817841.A3B10_01610"/>
<dbReference type="Gene3D" id="3.20.20.60">
    <property type="entry name" value="Phosphoenolpyruvate-binding domains"/>
    <property type="match status" value="1"/>
</dbReference>
<gene>
    <name evidence="2" type="ORF">A3B10_01610</name>
</gene>
<comment type="caution">
    <text evidence="2">The sequence shown here is derived from an EMBL/GenBank/DDBJ whole genome shotgun (WGS) entry which is preliminary data.</text>
</comment>
<dbReference type="InterPro" id="IPR036918">
    <property type="entry name" value="Pyrv_Knase_C_sf"/>
</dbReference>
<dbReference type="EMBL" id="MFFB01000003">
    <property type="protein sequence ID" value="OGE96457.1"/>
    <property type="molecule type" value="Genomic_DNA"/>
</dbReference>
<dbReference type="SUPFAM" id="SSF51621">
    <property type="entry name" value="Phosphoenolpyruvate/pyruvate domain"/>
    <property type="match status" value="1"/>
</dbReference>
<protein>
    <recommendedName>
        <fullName evidence="1">Pyruvate kinase C-terminal domain-containing protein</fullName>
    </recommendedName>
</protein>
<dbReference type="InterPro" id="IPR040442">
    <property type="entry name" value="Pyrv_kinase-like_dom_sf"/>
</dbReference>
<reference evidence="2 3" key="1">
    <citation type="journal article" date="2016" name="Nat. Commun.">
        <title>Thousands of microbial genomes shed light on interconnected biogeochemical processes in an aquifer system.</title>
        <authorList>
            <person name="Anantharaman K."/>
            <person name="Brown C.T."/>
            <person name="Hug L.A."/>
            <person name="Sharon I."/>
            <person name="Castelle C.J."/>
            <person name="Probst A.J."/>
            <person name="Thomas B.C."/>
            <person name="Singh A."/>
            <person name="Wilkins M.J."/>
            <person name="Karaoz U."/>
            <person name="Brodie E.L."/>
            <person name="Williams K.H."/>
            <person name="Hubbard S.S."/>
            <person name="Banfield J.F."/>
        </authorList>
    </citation>
    <scope>NUCLEOTIDE SEQUENCE [LARGE SCALE GENOMIC DNA]</scope>
</reference>
<dbReference type="Pfam" id="PF02887">
    <property type="entry name" value="PK_C"/>
    <property type="match status" value="1"/>
</dbReference>
<proteinExistence type="predicted"/>
<feature type="domain" description="Pyruvate kinase C-terminal" evidence="1">
    <location>
        <begin position="149"/>
        <end position="228"/>
    </location>
</feature>